<evidence type="ECO:0000313" key="3">
    <source>
        <dbReference type="Proteomes" id="UP000179241"/>
    </source>
</evidence>
<dbReference type="InterPro" id="IPR004860">
    <property type="entry name" value="LAGLIDADG_dom"/>
</dbReference>
<proteinExistence type="predicted"/>
<dbReference type="SUPFAM" id="SSF55608">
    <property type="entry name" value="Homing endonucleases"/>
    <property type="match status" value="1"/>
</dbReference>
<dbReference type="Proteomes" id="UP000179241">
    <property type="component" value="Unassembled WGS sequence"/>
</dbReference>
<organism evidence="2 3">
    <name type="scientific">Candidatus Woesebacteria bacterium RIFOXYA1_FULL_43_9</name>
    <dbReference type="NCBI Taxonomy" id="1802534"/>
    <lineage>
        <taxon>Bacteria</taxon>
        <taxon>Candidatus Woeseibacteriota</taxon>
    </lineage>
</organism>
<accession>A0A1F8CM58</accession>
<protein>
    <recommendedName>
        <fullName evidence="1">Homing endonuclease LAGLIDADG domain-containing protein</fullName>
    </recommendedName>
</protein>
<feature type="domain" description="Homing endonuclease LAGLIDADG" evidence="1">
    <location>
        <begin position="1"/>
        <end position="68"/>
    </location>
</feature>
<sequence>MDDGNLDNRYKYHLNSSFATFCFSYKECNLLAEALKSNFGVEARVHKSTMRGKEYYRLYIVASSMKRFVKTIKNFIVPCMQYKVSCEKTL</sequence>
<comment type="caution">
    <text evidence="2">The sequence shown here is derived from an EMBL/GenBank/DDBJ whole genome shotgun (WGS) entry which is preliminary data.</text>
</comment>
<dbReference type="InterPro" id="IPR027434">
    <property type="entry name" value="Homing_endonucl"/>
</dbReference>
<reference evidence="2 3" key="1">
    <citation type="journal article" date="2016" name="Nat. Commun.">
        <title>Thousands of microbial genomes shed light on interconnected biogeochemical processes in an aquifer system.</title>
        <authorList>
            <person name="Anantharaman K."/>
            <person name="Brown C.T."/>
            <person name="Hug L.A."/>
            <person name="Sharon I."/>
            <person name="Castelle C.J."/>
            <person name="Probst A.J."/>
            <person name="Thomas B.C."/>
            <person name="Singh A."/>
            <person name="Wilkins M.J."/>
            <person name="Karaoz U."/>
            <person name="Brodie E.L."/>
            <person name="Williams K.H."/>
            <person name="Hubbard S.S."/>
            <person name="Banfield J.F."/>
        </authorList>
    </citation>
    <scope>NUCLEOTIDE SEQUENCE [LARGE SCALE GENOMIC DNA]</scope>
</reference>
<evidence type="ECO:0000259" key="1">
    <source>
        <dbReference type="Pfam" id="PF03161"/>
    </source>
</evidence>
<evidence type="ECO:0000313" key="2">
    <source>
        <dbReference type="EMBL" id="OGM76959.1"/>
    </source>
</evidence>
<dbReference type="AlphaFoldDB" id="A0A1F8CM58"/>
<dbReference type="Pfam" id="PF03161">
    <property type="entry name" value="LAGLIDADG_2"/>
    <property type="match status" value="1"/>
</dbReference>
<dbReference type="Gene3D" id="3.10.28.10">
    <property type="entry name" value="Homing endonucleases"/>
    <property type="match status" value="1"/>
</dbReference>
<dbReference type="GO" id="GO:0004519">
    <property type="term" value="F:endonuclease activity"/>
    <property type="evidence" value="ECO:0007669"/>
    <property type="project" value="InterPro"/>
</dbReference>
<gene>
    <name evidence="2" type="ORF">A2188_02830</name>
</gene>
<dbReference type="EMBL" id="MGHU01000038">
    <property type="protein sequence ID" value="OGM76959.1"/>
    <property type="molecule type" value="Genomic_DNA"/>
</dbReference>
<name>A0A1F8CM58_9BACT</name>